<keyword evidence="3" id="KW-1185">Reference proteome</keyword>
<evidence type="ECO:0000313" key="2">
    <source>
        <dbReference type="EMBL" id="KAJ7352203.1"/>
    </source>
</evidence>
<organism evidence="2 3">
    <name type="scientific">Mycena albidolilacea</name>
    <dbReference type="NCBI Taxonomy" id="1033008"/>
    <lineage>
        <taxon>Eukaryota</taxon>
        <taxon>Fungi</taxon>
        <taxon>Dikarya</taxon>
        <taxon>Basidiomycota</taxon>
        <taxon>Agaricomycotina</taxon>
        <taxon>Agaricomycetes</taxon>
        <taxon>Agaricomycetidae</taxon>
        <taxon>Agaricales</taxon>
        <taxon>Marasmiineae</taxon>
        <taxon>Mycenaceae</taxon>
        <taxon>Mycena</taxon>
    </lineage>
</organism>
<evidence type="ECO:0000256" key="1">
    <source>
        <dbReference type="SAM" id="SignalP"/>
    </source>
</evidence>
<dbReference type="Proteomes" id="UP001218218">
    <property type="component" value="Unassembled WGS sequence"/>
</dbReference>
<proteinExistence type="predicted"/>
<protein>
    <submittedName>
        <fullName evidence="2">Uncharacterized protein</fullName>
    </submittedName>
</protein>
<name>A0AAD7A8V6_9AGAR</name>
<feature type="chain" id="PRO_5042132051" evidence="1">
    <location>
        <begin position="45"/>
        <end position="74"/>
    </location>
</feature>
<dbReference type="AlphaFoldDB" id="A0AAD7A8V6"/>
<reference evidence="2" key="1">
    <citation type="submission" date="2023-03" db="EMBL/GenBank/DDBJ databases">
        <title>Massive genome expansion in bonnet fungi (Mycena s.s.) driven by repeated elements and novel gene families across ecological guilds.</title>
        <authorList>
            <consortium name="Lawrence Berkeley National Laboratory"/>
            <person name="Harder C.B."/>
            <person name="Miyauchi S."/>
            <person name="Viragh M."/>
            <person name="Kuo A."/>
            <person name="Thoen E."/>
            <person name="Andreopoulos B."/>
            <person name="Lu D."/>
            <person name="Skrede I."/>
            <person name="Drula E."/>
            <person name="Henrissat B."/>
            <person name="Morin E."/>
            <person name="Kohler A."/>
            <person name="Barry K."/>
            <person name="LaButti K."/>
            <person name="Morin E."/>
            <person name="Salamov A."/>
            <person name="Lipzen A."/>
            <person name="Mereny Z."/>
            <person name="Hegedus B."/>
            <person name="Baldrian P."/>
            <person name="Stursova M."/>
            <person name="Weitz H."/>
            <person name="Taylor A."/>
            <person name="Grigoriev I.V."/>
            <person name="Nagy L.G."/>
            <person name="Martin F."/>
            <person name="Kauserud H."/>
        </authorList>
    </citation>
    <scope>NUCLEOTIDE SEQUENCE</scope>
    <source>
        <strain evidence="2">CBHHK002</strain>
    </source>
</reference>
<sequence>MRSAFPASIQRSVQNTQFPLTSFNLKNLVFVAVLCLAASTEVFAIECTPCVPPRRDLAVKVMAGRKCCTDPGSE</sequence>
<evidence type="ECO:0000313" key="3">
    <source>
        <dbReference type="Proteomes" id="UP001218218"/>
    </source>
</evidence>
<comment type="caution">
    <text evidence="2">The sequence shown here is derived from an EMBL/GenBank/DDBJ whole genome shotgun (WGS) entry which is preliminary data.</text>
</comment>
<dbReference type="EMBL" id="JARIHO010000012">
    <property type="protein sequence ID" value="KAJ7352203.1"/>
    <property type="molecule type" value="Genomic_DNA"/>
</dbReference>
<accession>A0AAD7A8V6</accession>
<keyword evidence="1" id="KW-0732">Signal</keyword>
<feature type="signal peptide" evidence="1">
    <location>
        <begin position="1"/>
        <end position="44"/>
    </location>
</feature>
<gene>
    <name evidence="2" type="ORF">DFH08DRAFT_858218</name>
</gene>